<evidence type="ECO:0000313" key="4">
    <source>
        <dbReference type="Proteomes" id="UP000000674"/>
    </source>
</evidence>
<evidence type="ECO:0000313" key="3">
    <source>
        <dbReference type="EMBL" id="ABK15277.1"/>
    </source>
</evidence>
<dbReference type="InterPro" id="IPR008988">
    <property type="entry name" value="Transcriptional_repressor_C"/>
</dbReference>
<organism evidence="3 4">
    <name type="scientific">Methanothrix thermoacetophila (strain DSM 6194 / JCM 14653 / NBRC 101360 / PT)</name>
    <name type="common">Methanosaeta thermophila</name>
    <dbReference type="NCBI Taxonomy" id="349307"/>
    <lineage>
        <taxon>Archaea</taxon>
        <taxon>Methanobacteriati</taxon>
        <taxon>Methanobacteriota</taxon>
        <taxon>Stenosarchaea group</taxon>
        <taxon>Methanomicrobia</taxon>
        <taxon>Methanotrichales</taxon>
        <taxon>Methanotrichaceae</taxon>
        <taxon>Methanothrix</taxon>
    </lineage>
</organism>
<sequence length="79" mass="8587">MIELTKAPCNSLLEVKSFTGMGGWQKRLEAIGIRKGIRLKKITCQPFGGPIVVDVNGTKISLGRGIASRIQVELAQHVK</sequence>
<dbReference type="InterPro" id="IPR007167">
    <property type="entry name" value="Fe-transptr_FeoA-like"/>
</dbReference>
<evidence type="ECO:0000256" key="1">
    <source>
        <dbReference type="ARBA" id="ARBA00023004"/>
    </source>
</evidence>
<dbReference type="HOGENOM" id="CLU_150646_6_3_2"/>
<dbReference type="EMBL" id="CP000477">
    <property type="protein sequence ID" value="ABK15277.1"/>
    <property type="molecule type" value="Genomic_DNA"/>
</dbReference>
<dbReference type="SUPFAM" id="SSF50037">
    <property type="entry name" value="C-terminal domain of transcriptional repressors"/>
    <property type="match status" value="1"/>
</dbReference>
<dbReference type="KEGG" id="mtp:Mthe_1505"/>
<dbReference type="AlphaFoldDB" id="A0B9A3"/>
<protein>
    <submittedName>
        <fullName evidence="3">FeoA family protein</fullName>
    </submittedName>
</protein>
<proteinExistence type="predicted"/>
<accession>A0B9A3</accession>
<feature type="domain" description="Ferrous iron transporter FeoA-like" evidence="2">
    <location>
        <begin position="2"/>
        <end position="74"/>
    </location>
</feature>
<dbReference type="GeneID" id="4462896"/>
<dbReference type="GO" id="GO:0046914">
    <property type="term" value="F:transition metal ion binding"/>
    <property type="evidence" value="ECO:0007669"/>
    <property type="project" value="InterPro"/>
</dbReference>
<name>A0B9A3_METTP</name>
<keyword evidence="4" id="KW-1185">Reference proteome</keyword>
<dbReference type="InterPro" id="IPR053184">
    <property type="entry name" value="FeoA-like"/>
</dbReference>
<keyword evidence="1" id="KW-0408">Iron</keyword>
<dbReference type="InterPro" id="IPR038157">
    <property type="entry name" value="FeoA_core_dom"/>
</dbReference>
<dbReference type="Proteomes" id="UP000000674">
    <property type="component" value="Chromosome"/>
</dbReference>
<dbReference type="Pfam" id="PF04023">
    <property type="entry name" value="FeoA"/>
    <property type="match status" value="1"/>
</dbReference>
<dbReference type="Gene3D" id="2.30.30.90">
    <property type="match status" value="1"/>
</dbReference>
<dbReference type="OrthoDB" id="105333at2157"/>
<dbReference type="RefSeq" id="WP_011696669.1">
    <property type="nucleotide sequence ID" value="NC_008553.1"/>
</dbReference>
<dbReference type="STRING" id="349307.Mthe_1505"/>
<gene>
    <name evidence="3" type="ordered locus">Mthe_1505</name>
</gene>
<dbReference type="SMART" id="SM00899">
    <property type="entry name" value="FeoA"/>
    <property type="match status" value="1"/>
</dbReference>
<dbReference type="PANTHER" id="PTHR43151:SF1">
    <property type="entry name" value="SSR2333 PROTEIN"/>
    <property type="match status" value="1"/>
</dbReference>
<dbReference type="PANTHER" id="PTHR43151">
    <property type="entry name" value="FEOA FAMILY PROTEIN"/>
    <property type="match status" value="1"/>
</dbReference>
<evidence type="ECO:0000259" key="2">
    <source>
        <dbReference type="SMART" id="SM00899"/>
    </source>
</evidence>
<reference evidence="3 4" key="1">
    <citation type="submission" date="2006-10" db="EMBL/GenBank/DDBJ databases">
        <title>Complete sequence of Methanosaeta thermophila PT.</title>
        <authorList>
            <consortium name="US DOE Joint Genome Institute"/>
            <person name="Copeland A."/>
            <person name="Lucas S."/>
            <person name="Lapidus A."/>
            <person name="Barry K."/>
            <person name="Detter J.C."/>
            <person name="Glavina del Rio T."/>
            <person name="Hammon N."/>
            <person name="Israni S."/>
            <person name="Pitluck S."/>
            <person name="Chain P."/>
            <person name="Malfatti S."/>
            <person name="Shin M."/>
            <person name="Vergez L."/>
            <person name="Schmutz J."/>
            <person name="Larimer F."/>
            <person name="Land M."/>
            <person name="Hauser L."/>
            <person name="Kyrpides N."/>
            <person name="Kim E."/>
            <person name="Smith K.S."/>
            <person name="Ingram-Smith C."/>
            <person name="Richardson P."/>
        </authorList>
    </citation>
    <scope>NUCLEOTIDE SEQUENCE [LARGE SCALE GENOMIC DNA]</scope>
    <source>
        <strain evidence="4">DSM 6194 / JCM 14653 / NBRC 101360 / PT</strain>
    </source>
</reference>